<name>A0AAV5M7H7_9ROSI</name>
<reference evidence="1 2" key="1">
    <citation type="journal article" date="2021" name="Commun. Biol.">
        <title>The genome of Shorea leprosula (Dipterocarpaceae) highlights the ecological relevance of drought in aseasonal tropical rainforests.</title>
        <authorList>
            <person name="Ng K.K.S."/>
            <person name="Kobayashi M.J."/>
            <person name="Fawcett J.A."/>
            <person name="Hatakeyama M."/>
            <person name="Paape T."/>
            <person name="Ng C.H."/>
            <person name="Ang C.C."/>
            <person name="Tnah L.H."/>
            <person name="Lee C.T."/>
            <person name="Nishiyama T."/>
            <person name="Sese J."/>
            <person name="O'Brien M.J."/>
            <person name="Copetti D."/>
            <person name="Mohd Noor M.I."/>
            <person name="Ong R.C."/>
            <person name="Putra M."/>
            <person name="Sireger I.Z."/>
            <person name="Indrioko S."/>
            <person name="Kosugi Y."/>
            <person name="Izuno A."/>
            <person name="Isagi Y."/>
            <person name="Lee S.L."/>
            <person name="Shimizu K.K."/>
        </authorList>
    </citation>
    <scope>NUCLEOTIDE SEQUENCE [LARGE SCALE GENOMIC DNA]</scope>
    <source>
        <strain evidence="1">214</strain>
    </source>
</reference>
<dbReference type="AlphaFoldDB" id="A0AAV5M7H7"/>
<accession>A0AAV5M7H7</accession>
<dbReference type="Proteomes" id="UP001054252">
    <property type="component" value="Unassembled WGS sequence"/>
</dbReference>
<dbReference type="EMBL" id="BPVZ01000198">
    <property type="protein sequence ID" value="GKV45790.1"/>
    <property type="molecule type" value="Genomic_DNA"/>
</dbReference>
<sequence length="65" mass="7282">MKNKPYLCCYPSQTKLAEKNRGWLTALALSRTDLGGCSPFCAEHIRLWGCLLVQMPTDWAVSFCG</sequence>
<keyword evidence="2" id="KW-1185">Reference proteome</keyword>
<comment type="caution">
    <text evidence="1">The sequence shown here is derived from an EMBL/GenBank/DDBJ whole genome shotgun (WGS) entry which is preliminary data.</text>
</comment>
<evidence type="ECO:0000313" key="2">
    <source>
        <dbReference type="Proteomes" id="UP001054252"/>
    </source>
</evidence>
<protein>
    <submittedName>
        <fullName evidence="1">Uncharacterized protein</fullName>
    </submittedName>
</protein>
<organism evidence="1 2">
    <name type="scientific">Rubroshorea leprosula</name>
    <dbReference type="NCBI Taxonomy" id="152421"/>
    <lineage>
        <taxon>Eukaryota</taxon>
        <taxon>Viridiplantae</taxon>
        <taxon>Streptophyta</taxon>
        <taxon>Embryophyta</taxon>
        <taxon>Tracheophyta</taxon>
        <taxon>Spermatophyta</taxon>
        <taxon>Magnoliopsida</taxon>
        <taxon>eudicotyledons</taxon>
        <taxon>Gunneridae</taxon>
        <taxon>Pentapetalae</taxon>
        <taxon>rosids</taxon>
        <taxon>malvids</taxon>
        <taxon>Malvales</taxon>
        <taxon>Dipterocarpaceae</taxon>
        <taxon>Rubroshorea</taxon>
    </lineage>
</organism>
<gene>
    <name evidence="1" type="ORF">SLEP1_g52834</name>
</gene>
<evidence type="ECO:0000313" key="1">
    <source>
        <dbReference type="EMBL" id="GKV45790.1"/>
    </source>
</evidence>
<proteinExistence type="predicted"/>